<protein>
    <submittedName>
        <fullName evidence="2">Uncharacterized protein</fullName>
    </submittedName>
</protein>
<dbReference type="EMBL" id="ACJE01000010">
    <property type="protein sequence ID" value="EHA23324.1"/>
    <property type="molecule type" value="Genomic_DNA"/>
</dbReference>
<evidence type="ECO:0000256" key="1">
    <source>
        <dbReference type="SAM" id="Coils"/>
    </source>
</evidence>
<feature type="coiled-coil region" evidence="1">
    <location>
        <begin position="256"/>
        <end position="283"/>
    </location>
</feature>
<dbReference type="PANTHER" id="PTHR34714:SF2">
    <property type="entry name" value="EGF-LIKE DOMAIN-CONTAINING PROTEIN"/>
    <property type="match status" value="1"/>
</dbReference>
<proteinExistence type="predicted"/>
<reference evidence="2 3" key="1">
    <citation type="journal article" date="2011" name="Genome Res.">
        <title>Comparative genomics of citric-acid-producing Aspergillus niger ATCC 1015 versus enzyme-producing CBS 513.88.</title>
        <authorList>
            <person name="Andersen M.R."/>
            <person name="Salazar M.P."/>
            <person name="Schaap P.J."/>
            <person name="van de Vondervoort P.J."/>
            <person name="Culley D."/>
            <person name="Thykaer J."/>
            <person name="Frisvad J.C."/>
            <person name="Nielsen K.F."/>
            <person name="Albang R."/>
            <person name="Albermann K."/>
            <person name="Berka R.M."/>
            <person name="Braus G.H."/>
            <person name="Braus-Stromeyer S.A."/>
            <person name="Corrochano L.M."/>
            <person name="Dai Z."/>
            <person name="van Dijck P.W."/>
            <person name="Hofmann G."/>
            <person name="Lasure L.L."/>
            <person name="Magnuson J.K."/>
            <person name="Menke H."/>
            <person name="Meijer M."/>
            <person name="Meijer S.L."/>
            <person name="Nielsen J.B."/>
            <person name="Nielsen M.L."/>
            <person name="van Ooyen A.J."/>
            <person name="Pel H.J."/>
            <person name="Poulsen L."/>
            <person name="Samson R.A."/>
            <person name="Stam H."/>
            <person name="Tsang A."/>
            <person name="van den Brink J.M."/>
            <person name="Atkins A."/>
            <person name="Aerts A."/>
            <person name="Shapiro H."/>
            <person name="Pangilinan J."/>
            <person name="Salamov A."/>
            <person name="Lou Y."/>
            <person name="Lindquist E."/>
            <person name="Lucas S."/>
            <person name="Grimwood J."/>
            <person name="Grigoriev I.V."/>
            <person name="Kubicek C.P."/>
            <person name="Martinez D."/>
            <person name="van Peij N.N."/>
            <person name="Roubos J.A."/>
            <person name="Nielsen J."/>
            <person name="Baker S.E."/>
        </authorList>
    </citation>
    <scope>NUCLEOTIDE SEQUENCE [LARGE SCALE GENOMIC DNA]</scope>
    <source>
        <strain evidence="3">ATCC 1015 / CBS 113.46 / FGSC A1144 / LSHB Ac4 / NCTC 3858a / NRRL 328 / USDA 3528.7</strain>
    </source>
</reference>
<dbReference type="HOGENOM" id="CLU_017935_0_0_1"/>
<dbReference type="Proteomes" id="UP000009038">
    <property type="component" value="Unassembled WGS sequence"/>
</dbReference>
<evidence type="ECO:0000313" key="2">
    <source>
        <dbReference type="EMBL" id="EHA23324.1"/>
    </source>
</evidence>
<accession>G3Y1C9</accession>
<sequence length="832" mass="90922">MSSTYEPQPTYPAEWLNQYALSDVVSAVPVKEDTGMKDGVGPDIHALDMVGSANDGVYMTSADIVNSLDKVSVMYKYTDVLAFDSAETTLSSTTDSMLVLAARVLTADGPVTLKVNPAQYTGCVLRIYVSILDQPVTVQSPDASQSIRLELGPGTNHVGAAVTVQTDSISVAYYQQYFDLPDEVFEASLATQLRIAQALFWQKPSIAMSLCAYVATATARPALYPALNTQAVSLGQQLAAQAMTGPDTSYAPALTISQYRQTVEDAINALEAFQTQYERFHDEKASVDDHKAAWTTMLQQAINQQALREQARDLASDKYSDACVTRDSCYNLVTSGRQELESARKKFEDALVAWEEKQAFLGVYGLLSGILTFGEKLYGISAASALDDVLKAIDGAKDIIDKVKEAEKITAAEDRRISADTLQKLTECMGPLENLYFSMVTVAAAIKELETDPNAAIPSVDGISGTSQGDADANLIITLAAWDSWNVSSVAQLEFAVAHSIPNAAAYRLAVQKYSINGKALAQADAQATKAGQEYVLAEMEVITSQKDIKELQELIAKYTGEEELYATAEAKFYNSYLFMQTSVAMEMRNMAWAYKYWALEDSPLVLDSQKTTAQFRSDVYLIDEAMNAVNSKYDRILQLLTQTVSSNDVSSTASYPRADIVFLTKLQLPSNYGQLLLSGLQSETHSASFTLTPSTDPDSEPSFASIFTDGSHFRAAGLVAYLRGARPRSESLQNGVYRVNLNLSTSGLYADIQDGKIFHFTRAPQTARVSYDIDADGEIGEIHIDGSFGDEVHAYPTVFTQWTIQLLDGDELDLSQLTGVDLAWRVYARFD</sequence>
<dbReference type="PANTHER" id="PTHR34714">
    <property type="entry name" value="EGF-LIKE DOMAIN-CONTAINING PROTEIN"/>
    <property type="match status" value="1"/>
</dbReference>
<keyword evidence="1" id="KW-0175">Coiled coil</keyword>
<organism evidence="2 3">
    <name type="scientific">Aspergillus niger (strain ATCC 1015 / CBS 113.46 / FGSC A1144 / LSHB Ac4 / NCTC 3858a / NRRL 328 / USDA 3528.7)</name>
    <dbReference type="NCBI Taxonomy" id="380704"/>
    <lineage>
        <taxon>Eukaryota</taxon>
        <taxon>Fungi</taxon>
        <taxon>Dikarya</taxon>
        <taxon>Ascomycota</taxon>
        <taxon>Pezizomycotina</taxon>
        <taxon>Eurotiomycetes</taxon>
        <taxon>Eurotiomycetidae</taxon>
        <taxon>Eurotiales</taxon>
        <taxon>Aspergillaceae</taxon>
        <taxon>Aspergillus</taxon>
        <taxon>Aspergillus subgen. Circumdati</taxon>
    </lineage>
</organism>
<dbReference type="OrthoDB" id="3509531at2759"/>
<comment type="caution">
    <text evidence="2">The sequence shown here is derived from an EMBL/GenBank/DDBJ whole genome shotgun (WGS) entry which is preliminary data.</text>
</comment>
<dbReference type="AlphaFoldDB" id="G3Y1C9"/>
<name>G3Y1C9_ASPNA</name>
<evidence type="ECO:0000313" key="3">
    <source>
        <dbReference type="Proteomes" id="UP000009038"/>
    </source>
</evidence>
<gene>
    <name evidence="2" type="ORF">ASPNIDRAFT_37333</name>
</gene>